<feature type="transmembrane region" description="Helical" evidence="1">
    <location>
        <begin position="140"/>
        <end position="157"/>
    </location>
</feature>
<keyword evidence="1" id="KW-0472">Membrane</keyword>
<reference evidence="2" key="1">
    <citation type="journal article" date="2021" name="PeerJ">
        <title>Extensive microbial diversity within the chicken gut microbiome revealed by metagenomics and culture.</title>
        <authorList>
            <person name="Gilroy R."/>
            <person name="Ravi A."/>
            <person name="Getino M."/>
            <person name="Pursley I."/>
            <person name="Horton D.L."/>
            <person name="Alikhan N.F."/>
            <person name="Baker D."/>
            <person name="Gharbi K."/>
            <person name="Hall N."/>
            <person name="Watson M."/>
            <person name="Adriaenssens E.M."/>
            <person name="Foster-Nyarko E."/>
            <person name="Jarju S."/>
            <person name="Secka A."/>
            <person name="Antonio M."/>
            <person name="Oren A."/>
            <person name="Chaudhuri R.R."/>
            <person name="La Ragione R."/>
            <person name="Hildebrand F."/>
            <person name="Pallen M.J."/>
        </authorList>
    </citation>
    <scope>NUCLEOTIDE SEQUENCE</scope>
    <source>
        <strain evidence="2">CHK188-5543</strain>
    </source>
</reference>
<accession>A0A9D1WP69</accession>
<dbReference type="AlphaFoldDB" id="A0A9D1WP69"/>
<evidence type="ECO:0000313" key="2">
    <source>
        <dbReference type="EMBL" id="HIX64689.1"/>
    </source>
</evidence>
<organism evidence="2 3">
    <name type="scientific">Candidatus Anaerotruncus excrementipullorum</name>
    <dbReference type="NCBI Taxonomy" id="2838465"/>
    <lineage>
        <taxon>Bacteria</taxon>
        <taxon>Bacillati</taxon>
        <taxon>Bacillota</taxon>
        <taxon>Clostridia</taxon>
        <taxon>Eubacteriales</taxon>
        <taxon>Oscillospiraceae</taxon>
        <taxon>Anaerotruncus</taxon>
    </lineage>
</organism>
<gene>
    <name evidence="2" type="ORF">H9736_00415</name>
</gene>
<evidence type="ECO:0000313" key="3">
    <source>
        <dbReference type="Proteomes" id="UP000886800"/>
    </source>
</evidence>
<proteinExistence type="predicted"/>
<feature type="transmembrane region" description="Helical" evidence="1">
    <location>
        <begin position="101"/>
        <end position="119"/>
    </location>
</feature>
<feature type="transmembrane region" description="Helical" evidence="1">
    <location>
        <begin position="77"/>
        <end position="95"/>
    </location>
</feature>
<dbReference type="Proteomes" id="UP000886800">
    <property type="component" value="Unassembled WGS sequence"/>
</dbReference>
<reference evidence="2" key="2">
    <citation type="submission" date="2021-04" db="EMBL/GenBank/DDBJ databases">
        <authorList>
            <person name="Gilroy R."/>
        </authorList>
    </citation>
    <scope>NUCLEOTIDE SEQUENCE</scope>
    <source>
        <strain evidence="2">CHK188-5543</strain>
    </source>
</reference>
<name>A0A9D1WP69_9FIRM</name>
<keyword evidence="1" id="KW-0812">Transmembrane</keyword>
<comment type="caution">
    <text evidence="2">The sequence shown here is derived from an EMBL/GenBank/DDBJ whole genome shotgun (WGS) entry which is preliminary data.</text>
</comment>
<feature type="transmembrane region" description="Helical" evidence="1">
    <location>
        <begin position="49"/>
        <end position="70"/>
    </location>
</feature>
<dbReference type="EMBL" id="DXES01000011">
    <property type="protein sequence ID" value="HIX64689.1"/>
    <property type="molecule type" value="Genomic_DNA"/>
</dbReference>
<protein>
    <submittedName>
        <fullName evidence="2">Uncharacterized protein</fullName>
    </submittedName>
</protein>
<keyword evidence="1" id="KW-1133">Transmembrane helix</keyword>
<evidence type="ECO:0000256" key="1">
    <source>
        <dbReference type="SAM" id="Phobius"/>
    </source>
</evidence>
<sequence>MRNHSPWRVPLAVALTGFAALLVQSAGIYLSVQKLQEVGAVITTEVVRLPMLAAGLAALACFVATGWKLVRPLTRRQALCSAGIAVAYSYLVLALEQLGQRAPGLFLLVSLSQLLYLPLTAQVNITSLAYQALPDFPGGLWMFALLTPLLPFCYLPFARGDREKAG</sequence>